<dbReference type="Ensembl" id="ENSOMYT00000052965.2">
    <property type="protein sequence ID" value="ENSOMYP00000048703.2"/>
    <property type="gene ID" value="ENSOMYG00000022168.2"/>
</dbReference>
<name>A0A8C7VUV4_ONCMY</name>
<evidence type="ECO:0000313" key="1">
    <source>
        <dbReference type="Ensembl" id="ENSOMYP00000048703.2"/>
    </source>
</evidence>
<reference evidence="1" key="3">
    <citation type="submission" date="2025-09" db="UniProtKB">
        <authorList>
            <consortium name="Ensembl"/>
        </authorList>
    </citation>
    <scope>IDENTIFICATION</scope>
</reference>
<reference evidence="1" key="1">
    <citation type="submission" date="2020-07" db="EMBL/GenBank/DDBJ databases">
        <title>A long reads based de novo assembly of the rainbow trout Arlee double haploid line genome.</title>
        <authorList>
            <person name="Gao G."/>
            <person name="Palti Y."/>
        </authorList>
    </citation>
    <scope>NUCLEOTIDE SEQUENCE [LARGE SCALE GENOMIC DNA]</scope>
</reference>
<sequence>MTLDCEVGETTHKVAKGTRDNVQDKSSIATENNIHKQLRKYILMTFQVGHHPFGLSRLLTRACVAPIQDDINKLIDGGELRCKLDQLNKLEAPLHEIFFPLFVFVNSCIFGHLVSEFHTLSSSLCPPATFDDPEYSPVLKQIGKGDT</sequence>
<protein>
    <submittedName>
        <fullName evidence="1">Uncharacterized protein</fullName>
    </submittedName>
</protein>
<dbReference type="GeneTree" id="ENSGT01000000218076"/>
<dbReference type="AlphaFoldDB" id="A0A8C7VUV4"/>
<accession>A0A8C7VUV4</accession>
<keyword evidence="2" id="KW-1185">Reference proteome</keyword>
<proteinExistence type="predicted"/>
<organism evidence="1 2">
    <name type="scientific">Oncorhynchus mykiss</name>
    <name type="common">Rainbow trout</name>
    <name type="synonym">Salmo gairdneri</name>
    <dbReference type="NCBI Taxonomy" id="8022"/>
    <lineage>
        <taxon>Eukaryota</taxon>
        <taxon>Metazoa</taxon>
        <taxon>Chordata</taxon>
        <taxon>Craniata</taxon>
        <taxon>Vertebrata</taxon>
        <taxon>Euteleostomi</taxon>
        <taxon>Actinopterygii</taxon>
        <taxon>Neopterygii</taxon>
        <taxon>Teleostei</taxon>
        <taxon>Protacanthopterygii</taxon>
        <taxon>Salmoniformes</taxon>
        <taxon>Salmonidae</taxon>
        <taxon>Salmoninae</taxon>
        <taxon>Oncorhynchus</taxon>
    </lineage>
</organism>
<evidence type="ECO:0000313" key="2">
    <source>
        <dbReference type="Proteomes" id="UP000694395"/>
    </source>
</evidence>
<dbReference type="Proteomes" id="UP000694395">
    <property type="component" value="Chromosome 31"/>
</dbReference>
<reference evidence="1" key="2">
    <citation type="submission" date="2025-08" db="UniProtKB">
        <authorList>
            <consortium name="Ensembl"/>
        </authorList>
    </citation>
    <scope>IDENTIFICATION</scope>
</reference>